<dbReference type="KEGG" id="lut:Lupro_02260"/>
<dbReference type="GO" id="GO:0016740">
    <property type="term" value="F:transferase activity"/>
    <property type="evidence" value="ECO:0007669"/>
    <property type="project" value="UniProtKB-KW"/>
</dbReference>
<keyword evidence="3" id="KW-1185">Reference proteome</keyword>
<dbReference type="EMBL" id="CP013355">
    <property type="protein sequence ID" value="AMC10142.1"/>
    <property type="molecule type" value="Genomic_DNA"/>
</dbReference>
<name>A0A0X8G4X9_9FLAO</name>
<dbReference type="RefSeq" id="WP_068205902.1">
    <property type="nucleotide sequence ID" value="NZ_CP013355.1"/>
</dbReference>
<dbReference type="Proteomes" id="UP000059672">
    <property type="component" value="Chromosome"/>
</dbReference>
<dbReference type="STRING" id="1622118.Lupro_02260"/>
<evidence type="ECO:0000313" key="2">
    <source>
        <dbReference type="EMBL" id="AMC10142.1"/>
    </source>
</evidence>
<dbReference type="InterPro" id="IPR001173">
    <property type="entry name" value="Glyco_trans_2-like"/>
</dbReference>
<dbReference type="InterPro" id="IPR050834">
    <property type="entry name" value="Glycosyltransf_2"/>
</dbReference>
<dbReference type="InterPro" id="IPR029044">
    <property type="entry name" value="Nucleotide-diphossugar_trans"/>
</dbReference>
<dbReference type="CDD" id="cd00761">
    <property type="entry name" value="Glyco_tranf_GTA_type"/>
    <property type="match status" value="1"/>
</dbReference>
<dbReference type="OrthoDB" id="1493960at2"/>
<organism evidence="2 3">
    <name type="scientific">Lutibacter profundi</name>
    <dbReference type="NCBI Taxonomy" id="1622118"/>
    <lineage>
        <taxon>Bacteria</taxon>
        <taxon>Pseudomonadati</taxon>
        <taxon>Bacteroidota</taxon>
        <taxon>Flavobacteriia</taxon>
        <taxon>Flavobacteriales</taxon>
        <taxon>Flavobacteriaceae</taxon>
        <taxon>Lutibacter</taxon>
    </lineage>
</organism>
<reference evidence="3" key="1">
    <citation type="submission" date="2015-12" db="EMBL/GenBank/DDBJ databases">
        <title>Complete genome sequence of Lutibacter profundus strain LP1.</title>
        <authorList>
            <person name="Wissuwa J."/>
            <person name="Le Moine Bauer S."/>
            <person name="Stokke R."/>
            <person name="Dahle H."/>
            <person name="Steen I.H."/>
        </authorList>
    </citation>
    <scope>NUCLEOTIDE SEQUENCE [LARGE SCALE GENOMIC DNA]</scope>
    <source>
        <strain evidence="3">LP1</strain>
    </source>
</reference>
<feature type="domain" description="Glycosyltransferase 2-like" evidence="1">
    <location>
        <begin position="4"/>
        <end position="145"/>
    </location>
</feature>
<evidence type="ECO:0000259" key="1">
    <source>
        <dbReference type="Pfam" id="PF00535"/>
    </source>
</evidence>
<dbReference type="PANTHER" id="PTHR43685:SF2">
    <property type="entry name" value="GLYCOSYLTRANSFERASE 2-LIKE DOMAIN-CONTAINING PROTEIN"/>
    <property type="match status" value="1"/>
</dbReference>
<dbReference type="Gene3D" id="3.90.550.10">
    <property type="entry name" value="Spore Coat Polysaccharide Biosynthesis Protein SpsA, Chain A"/>
    <property type="match status" value="1"/>
</dbReference>
<dbReference type="Pfam" id="PF00535">
    <property type="entry name" value="Glycos_transf_2"/>
    <property type="match status" value="1"/>
</dbReference>
<dbReference type="SUPFAM" id="SSF53448">
    <property type="entry name" value="Nucleotide-diphospho-sugar transferases"/>
    <property type="match status" value="1"/>
</dbReference>
<evidence type="ECO:0000313" key="3">
    <source>
        <dbReference type="Proteomes" id="UP000059672"/>
    </source>
</evidence>
<protein>
    <submittedName>
        <fullName evidence="2">Glycosyl transferase family 2</fullName>
    </submittedName>
</protein>
<sequence length="332" mass="38862">MKFSLIICTYQRSKAIVTLLKSVQLQSIYPNEILIVDGSEDDDTKNILTKKPFKNIRYFKVTEKDRGLTKQRNYGIKKVTDAIEVVCFLDDDTILAKNYFKELIHSYTNYPNAVGIGGYITNEVEWKIQKEEKCFRTYYCIDGFKRKEGLRFRIRKFLKLIDKTPPGFMPSFSHGRSISFLPPSNKIYPVEFFMGGVSSFKKEVFDKIKFSTYFEGYGLYEDLDFCLRASKIGQLYVNTGAKLEHHHEEAGRPNNFNYGKMVVRNGWYVWRVKYPKPTFKAKVLFHLNVILLLKLRFVNSFYGTHKKEAFTEGIGRLVGWFSLFLNKPKLNF</sequence>
<keyword evidence="2" id="KW-0808">Transferase</keyword>
<accession>A0A0X8G4X9</accession>
<proteinExistence type="predicted"/>
<dbReference type="PANTHER" id="PTHR43685">
    <property type="entry name" value="GLYCOSYLTRANSFERASE"/>
    <property type="match status" value="1"/>
</dbReference>
<dbReference type="AlphaFoldDB" id="A0A0X8G4X9"/>
<dbReference type="PATRIC" id="fig|1622118.3.peg.463"/>
<gene>
    <name evidence="2" type="ORF">Lupro_02260</name>
</gene>
<reference evidence="2 3" key="2">
    <citation type="journal article" date="2016" name="Int. J. Syst. Evol. Microbiol.">
        <title>Lutibacter profundi sp. nov., isolated from a deep-sea hydrothermal system on the Arctic Mid-Ocean Ridge and emended description of the genus Lutibacter.</title>
        <authorList>
            <person name="Le Moine Bauer S."/>
            <person name="Roalkvam I."/>
            <person name="Steen I.H."/>
            <person name="Dahle H."/>
        </authorList>
    </citation>
    <scope>NUCLEOTIDE SEQUENCE [LARGE SCALE GENOMIC DNA]</scope>
    <source>
        <strain evidence="2 3">LP1</strain>
    </source>
</reference>